<dbReference type="Gene3D" id="1.10.443.10">
    <property type="entry name" value="Intergrase catalytic core"/>
    <property type="match status" value="1"/>
</dbReference>
<accession>A0ABZ0PLI7</accession>
<name>A0ABZ0PLI7_9PROT</name>
<feature type="region of interest" description="Disordered" evidence="2">
    <location>
        <begin position="582"/>
        <end position="612"/>
    </location>
</feature>
<protein>
    <recommendedName>
        <fullName evidence="3">Tyr recombinase domain-containing protein</fullName>
    </recommendedName>
</protein>
<dbReference type="InterPro" id="IPR013762">
    <property type="entry name" value="Integrase-like_cat_sf"/>
</dbReference>
<dbReference type="InterPro" id="IPR011010">
    <property type="entry name" value="DNA_brk_join_enz"/>
</dbReference>
<evidence type="ECO:0000313" key="5">
    <source>
        <dbReference type="Proteomes" id="UP001305521"/>
    </source>
</evidence>
<evidence type="ECO:0000256" key="2">
    <source>
        <dbReference type="SAM" id="MobiDB-lite"/>
    </source>
</evidence>
<dbReference type="Pfam" id="PF00589">
    <property type="entry name" value="Phage_integrase"/>
    <property type="match status" value="1"/>
</dbReference>
<dbReference type="InterPro" id="IPR002104">
    <property type="entry name" value="Integrase_catalytic"/>
</dbReference>
<reference evidence="4 5" key="1">
    <citation type="submission" date="2023-11" db="EMBL/GenBank/DDBJ databases">
        <title>Arctic aerobic anoxygenic photoheterotroph Sediminicoccus rosea KRV36 adapts its photosynthesis to long days of polar summer.</title>
        <authorList>
            <person name="Tomasch J."/>
            <person name="Kopejtka K."/>
            <person name="Bily T."/>
            <person name="Gardiner A.T."/>
            <person name="Gardian Z."/>
            <person name="Shivaramu S."/>
            <person name="Koblizek M."/>
            <person name="Engelhardt F."/>
            <person name="Kaftan D."/>
        </authorList>
    </citation>
    <scope>NUCLEOTIDE SEQUENCE [LARGE SCALE GENOMIC DNA]</scope>
    <source>
        <strain evidence="4 5">R-30</strain>
    </source>
</reference>
<gene>
    <name evidence="4" type="ORF">R9Z33_03615</name>
</gene>
<sequence length="612" mass="68801">MSKRDLPTIAEALNRISTDAGFSDSRRRQLRSALQALARLQGQPPESLVLHPQKSLALLERASPAELGLKSAATLNGYRSNLRAILRRFGLLKGREALAPVEDPAWVALLERLPQEGHDFDRLKAFVNWLARQGVAPAETSQDHLAAYALEREVSRGGNKQTDHMRRVVGLWRRAARTIEGWPQAGLANPNPRQMSLPFDAYPAPLEKEVETYLCDIRTAGDIWSEDEPEDEPVITFRKVLPKQPRSARTVRTRRYGVRALLWGAHQAGVPMEQLNSLRVILSPKVFRRSFSWHMARKGIQDKKFDDHLMSMVATIFSVANYCGVDGEERAELKAFFKKVAVTERRTGLIDRHERILERLEDPRILAMFLKLPMQIMHNARRLRDGWSKGKVTQAPRPVEAAWLASIAAAVEIELHAPVRITDLTTMRLGQELRLPAEASPEASGSFHFARTSKTGQGLQMPIRPETRRLLKEYLDDFRPLLPNANSQWVFPGKPGPAKPRDIQAFGTTITETIADVLGFRVNPHAFRVIAGALILKRDPHAIDDVRAILGHSTFDTAMKFYRRMNTWEAGRRLGEIIAEGRATGLPQRPGPGSPLPRQGRPGPMRGWGRGR</sequence>
<evidence type="ECO:0000313" key="4">
    <source>
        <dbReference type="EMBL" id="WPB85960.1"/>
    </source>
</evidence>
<feature type="domain" description="Tyr recombinase" evidence="3">
    <location>
        <begin position="416"/>
        <end position="565"/>
    </location>
</feature>
<keyword evidence="5" id="KW-1185">Reference proteome</keyword>
<evidence type="ECO:0000259" key="3">
    <source>
        <dbReference type="Pfam" id="PF00589"/>
    </source>
</evidence>
<dbReference type="RefSeq" id="WP_318649938.1">
    <property type="nucleotide sequence ID" value="NZ_CP137852.1"/>
</dbReference>
<feature type="compositionally biased region" description="Low complexity" evidence="2">
    <location>
        <begin position="596"/>
        <end position="605"/>
    </location>
</feature>
<evidence type="ECO:0000256" key="1">
    <source>
        <dbReference type="ARBA" id="ARBA00023172"/>
    </source>
</evidence>
<dbReference type="EMBL" id="CP137852">
    <property type="protein sequence ID" value="WPB85960.1"/>
    <property type="molecule type" value="Genomic_DNA"/>
</dbReference>
<dbReference type="Proteomes" id="UP001305521">
    <property type="component" value="Chromosome"/>
</dbReference>
<organism evidence="4 5">
    <name type="scientific">Sediminicoccus rosea</name>
    <dbReference type="NCBI Taxonomy" id="1225128"/>
    <lineage>
        <taxon>Bacteria</taxon>
        <taxon>Pseudomonadati</taxon>
        <taxon>Pseudomonadota</taxon>
        <taxon>Alphaproteobacteria</taxon>
        <taxon>Acetobacterales</taxon>
        <taxon>Roseomonadaceae</taxon>
        <taxon>Sediminicoccus</taxon>
    </lineage>
</organism>
<keyword evidence="1" id="KW-0233">DNA recombination</keyword>
<proteinExistence type="predicted"/>
<dbReference type="SUPFAM" id="SSF56349">
    <property type="entry name" value="DNA breaking-rejoining enzymes"/>
    <property type="match status" value="1"/>
</dbReference>